<reference evidence="7" key="1">
    <citation type="submission" date="2022-01" db="EMBL/GenBank/DDBJ databases">
        <authorList>
            <person name="Jo J.-H."/>
            <person name="Im W.-T."/>
        </authorList>
    </citation>
    <scope>NUCLEOTIDE SEQUENCE</scope>
    <source>
        <strain evidence="7">I2-34</strain>
    </source>
</reference>
<gene>
    <name evidence="7" type="ORF">LVY72_17620</name>
</gene>
<evidence type="ECO:0000256" key="5">
    <source>
        <dbReference type="ARBA" id="ARBA00023136"/>
    </source>
</evidence>
<dbReference type="Gene3D" id="1.20.1250.20">
    <property type="entry name" value="MFS general substrate transporter like domains"/>
    <property type="match status" value="1"/>
</dbReference>
<name>A0ABS9LAJ8_9MICC</name>
<dbReference type="Proteomes" id="UP001165368">
    <property type="component" value="Unassembled WGS sequence"/>
</dbReference>
<dbReference type="PANTHER" id="PTHR23513">
    <property type="entry name" value="INTEGRAL MEMBRANE EFFLUX PROTEIN-RELATED"/>
    <property type="match status" value="1"/>
</dbReference>
<feature type="transmembrane region" description="Helical" evidence="6">
    <location>
        <begin position="105"/>
        <end position="124"/>
    </location>
</feature>
<feature type="transmembrane region" description="Helical" evidence="6">
    <location>
        <begin position="77"/>
        <end position="99"/>
    </location>
</feature>
<proteinExistence type="predicted"/>
<feature type="transmembrane region" description="Helical" evidence="6">
    <location>
        <begin position="342"/>
        <end position="365"/>
    </location>
</feature>
<dbReference type="SUPFAM" id="SSF103473">
    <property type="entry name" value="MFS general substrate transporter"/>
    <property type="match status" value="1"/>
</dbReference>
<evidence type="ECO:0000256" key="1">
    <source>
        <dbReference type="ARBA" id="ARBA00004651"/>
    </source>
</evidence>
<sequence>MGGRGAPLPRYVAAASLARLADGGGIIALILLVAAQDGPTPAAAARGGMLAACLTAPHLLGPLVARRVDVVADARQPIAAACILYALCFATAVLTFGLVPFPVSAALVALTGTCGPLLTGGLSSRLPGLVASGQRAQRRAQGWDVATYGLGGTVGPAAVAAVAASATPATAALCLAGAAAAAAGAVLMLPAAPAIPGSDPGQVPTARATIRLMLASPDLRRTLIFTMSVACSVASLPIAAVGTAARLGLEPAAAAALAAAYGLGNLLGSGAVMVFPLRGEPRRLMPSFAALIALGLAATAASPLLGLNIAAYSATGILNASFFAATLAARSENAPGQARGQVFIWVAALKITSGSIGTLLAGLLASMDPRIPLLAGAAAIAVLSVAAARQDRAGTAAPTASGHRPVTSRPGN</sequence>
<keyword evidence="8" id="KW-1185">Reference proteome</keyword>
<evidence type="ECO:0000256" key="6">
    <source>
        <dbReference type="SAM" id="Phobius"/>
    </source>
</evidence>
<feature type="transmembrane region" description="Helical" evidence="6">
    <location>
        <begin position="311"/>
        <end position="330"/>
    </location>
</feature>
<dbReference type="RefSeq" id="WP_237823466.1">
    <property type="nucleotide sequence ID" value="NZ_JAKLTQ010000016.1"/>
</dbReference>
<keyword evidence="4 6" id="KW-1133">Transmembrane helix</keyword>
<evidence type="ECO:0000256" key="4">
    <source>
        <dbReference type="ARBA" id="ARBA00022989"/>
    </source>
</evidence>
<keyword evidence="3 6" id="KW-0812">Transmembrane</keyword>
<evidence type="ECO:0000313" key="8">
    <source>
        <dbReference type="Proteomes" id="UP001165368"/>
    </source>
</evidence>
<protein>
    <submittedName>
        <fullName evidence="7">MFS transporter</fullName>
    </submittedName>
</protein>
<evidence type="ECO:0000256" key="3">
    <source>
        <dbReference type="ARBA" id="ARBA00022692"/>
    </source>
</evidence>
<organism evidence="7 8">
    <name type="scientific">Arthrobacter hankyongi</name>
    <dbReference type="NCBI Taxonomy" id="2904801"/>
    <lineage>
        <taxon>Bacteria</taxon>
        <taxon>Bacillati</taxon>
        <taxon>Actinomycetota</taxon>
        <taxon>Actinomycetes</taxon>
        <taxon>Micrococcales</taxon>
        <taxon>Micrococcaceae</taxon>
        <taxon>Arthrobacter</taxon>
    </lineage>
</organism>
<evidence type="ECO:0000313" key="7">
    <source>
        <dbReference type="EMBL" id="MCG2623716.1"/>
    </source>
</evidence>
<comment type="caution">
    <text evidence="7">The sequence shown here is derived from an EMBL/GenBank/DDBJ whole genome shotgun (WGS) entry which is preliminary data.</text>
</comment>
<feature type="transmembrane region" description="Helical" evidence="6">
    <location>
        <begin position="223"/>
        <end position="245"/>
    </location>
</feature>
<feature type="transmembrane region" description="Helical" evidence="6">
    <location>
        <begin position="12"/>
        <end position="35"/>
    </location>
</feature>
<keyword evidence="2" id="KW-1003">Cell membrane</keyword>
<feature type="transmembrane region" description="Helical" evidence="6">
    <location>
        <begin position="371"/>
        <end position="388"/>
    </location>
</feature>
<accession>A0ABS9LAJ8</accession>
<feature type="transmembrane region" description="Helical" evidence="6">
    <location>
        <begin position="145"/>
        <end position="164"/>
    </location>
</feature>
<keyword evidence="5 6" id="KW-0472">Membrane</keyword>
<dbReference type="PANTHER" id="PTHR23513:SF11">
    <property type="entry name" value="STAPHYLOFERRIN A TRANSPORTER"/>
    <property type="match status" value="1"/>
</dbReference>
<evidence type="ECO:0000256" key="2">
    <source>
        <dbReference type="ARBA" id="ARBA00022475"/>
    </source>
</evidence>
<feature type="transmembrane region" description="Helical" evidence="6">
    <location>
        <begin position="47"/>
        <end position="65"/>
    </location>
</feature>
<feature type="transmembrane region" description="Helical" evidence="6">
    <location>
        <begin position="287"/>
        <end position="305"/>
    </location>
</feature>
<dbReference type="EMBL" id="JAKLTQ010000016">
    <property type="protein sequence ID" value="MCG2623716.1"/>
    <property type="molecule type" value="Genomic_DNA"/>
</dbReference>
<comment type="subcellular location">
    <subcellularLocation>
        <location evidence="1">Cell membrane</location>
        <topology evidence="1">Multi-pass membrane protein</topology>
    </subcellularLocation>
</comment>
<feature type="transmembrane region" description="Helical" evidence="6">
    <location>
        <begin position="170"/>
        <end position="189"/>
    </location>
</feature>
<feature type="transmembrane region" description="Helical" evidence="6">
    <location>
        <begin position="251"/>
        <end position="275"/>
    </location>
</feature>
<dbReference type="InterPro" id="IPR036259">
    <property type="entry name" value="MFS_trans_sf"/>
</dbReference>